<keyword evidence="1" id="KW-1133">Transmembrane helix</keyword>
<dbReference type="RefSeq" id="WP_352983304.1">
    <property type="nucleotide sequence ID" value="NZ_JBEQNA010000005.1"/>
</dbReference>
<feature type="transmembrane region" description="Helical" evidence="1">
    <location>
        <begin position="178"/>
        <end position="195"/>
    </location>
</feature>
<feature type="transmembrane region" description="Helical" evidence="1">
    <location>
        <begin position="66"/>
        <end position="87"/>
    </location>
</feature>
<accession>A0ABV1ZSL1</accession>
<feature type="transmembrane region" description="Helical" evidence="1">
    <location>
        <begin position="20"/>
        <end position="46"/>
    </location>
</feature>
<keyword evidence="1" id="KW-0472">Membrane</keyword>
<feature type="transmembrane region" description="Helical" evidence="1">
    <location>
        <begin position="150"/>
        <end position="171"/>
    </location>
</feature>
<protein>
    <submittedName>
        <fullName evidence="2">ABC transporter</fullName>
    </submittedName>
</protein>
<keyword evidence="3" id="KW-1185">Reference proteome</keyword>
<reference evidence="2 3" key="1">
    <citation type="submission" date="2024-06" db="EMBL/GenBank/DDBJ databases">
        <authorList>
            <person name="Bataeva Y.V."/>
            <person name="Grigorian L.N."/>
            <person name="Solomentsev V.I."/>
        </authorList>
    </citation>
    <scope>NUCLEOTIDE SEQUENCE [LARGE SCALE GENOMIC DNA]</scope>
    <source>
        <strain evidence="3">SCPM-O-B-12605 (RCAM04882)</strain>
    </source>
</reference>
<name>A0ABV1ZSL1_9ACTN</name>
<feature type="transmembrane region" description="Helical" evidence="1">
    <location>
        <begin position="225"/>
        <end position="246"/>
    </location>
</feature>
<keyword evidence="1" id="KW-0812">Transmembrane</keyword>
<dbReference type="EMBL" id="JBEQNB010000004">
    <property type="protein sequence ID" value="MES0834053.1"/>
    <property type="molecule type" value="Genomic_DNA"/>
</dbReference>
<evidence type="ECO:0000313" key="2">
    <source>
        <dbReference type="EMBL" id="MES0834053.1"/>
    </source>
</evidence>
<evidence type="ECO:0000313" key="3">
    <source>
        <dbReference type="Proteomes" id="UP001432401"/>
    </source>
</evidence>
<gene>
    <name evidence="2" type="ORF">ABUK86_09710</name>
</gene>
<comment type="caution">
    <text evidence="2">The sequence shown here is derived from an EMBL/GenBank/DDBJ whole genome shotgun (WGS) entry which is preliminary data.</text>
</comment>
<dbReference type="Proteomes" id="UP001432401">
    <property type="component" value="Unassembled WGS sequence"/>
</dbReference>
<evidence type="ECO:0000256" key="1">
    <source>
        <dbReference type="SAM" id="Phobius"/>
    </source>
</evidence>
<sequence length="250" mass="26009">MNTRTEPPVIRRRDVTAAEITKIITNPVGITMLAVTLAANTLLAVIEASGVTFYTGGSQGPSTLSSFGTLMLAPVYAFLVLPVHAAASEYRGGQLRMSLTATPDRRALVLGKLGAMVTTVLTAAVVVLAPARLLIGVSAGSGAGELLLDLGRWIAVYAFMSVIAFGFAGLLRSTITPLGILITLPLVVATGVLQWPEALRLLPDQAGLSLIGAPAYDVHELPPGIAALTLAVWALVALAVYAVFLVRRDA</sequence>
<feature type="transmembrane region" description="Helical" evidence="1">
    <location>
        <begin position="108"/>
        <end position="130"/>
    </location>
</feature>
<organism evidence="2 3">
    <name type="scientific">Nocardiopsis tropica</name>
    <dbReference type="NCBI Taxonomy" id="109330"/>
    <lineage>
        <taxon>Bacteria</taxon>
        <taxon>Bacillati</taxon>
        <taxon>Actinomycetota</taxon>
        <taxon>Actinomycetes</taxon>
        <taxon>Streptosporangiales</taxon>
        <taxon>Nocardiopsidaceae</taxon>
        <taxon>Nocardiopsis</taxon>
    </lineage>
</organism>
<proteinExistence type="predicted"/>